<dbReference type="PANTHER" id="PTHR13586">
    <property type="entry name" value="SCD6 PROTEIN-RELATED"/>
    <property type="match status" value="1"/>
</dbReference>
<accession>H8Z9R5</accession>
<dbReference type="SMART" id="SM01271">
    <property type="entry name" value="LSM14"/>
    <property type="match status" value="1"/>
</dbReference>
<feature type="domain" description="Lsm14-like N-terminal" evidence="1">
    <location>
        <begin position="14"/>
        <end position="110"/>
    </location>
</feature>
<protein>
    <recommendedName>
        <fullName evidence="1">Lsm14-like N-terminal domain-containing protein</fullName>
    </recommendedName>
</protein>
<dbReference type="InterPro" id="IPR010920">
    <property type="entry name" value="LSM_dom_sf"/>
</dbReference>
<dbReference type="AlphaFoldDB" id="H8Z9R5"/>
<sequence>MFELIKRTGRSIEMLSKSEVRYIGTLSAYDEARGTITLSKVRSFGSENRSAPVKIHHGTQIYEYIVFKLENIQSIRHNNEWVSIIDGSPVEVPPCPSAPLEDRTPQNSQVIYGAGPRETDALESTSHKHSRSSFYRYNKYSGFGVNRSRDRGSLTKGIVVPDEEYDFVQNNKEMEKNREKHAVEYNNTYDPDFFFDSLK</sequence>
<dbReference type="EMBL" id="JH604633">
    <property type="protein sequence ID" value="EHY66696.1"/>
    <property type="molecule type" value="Genomic_DNA"/>
</dbReference>
<dbReference type="Gene3D" id="2.30.30.100">
    <property type="match status" value="1"/>
</dbReference>
<dbReference type="Proteomes" id="UP000005622">
    <property type="component" value="Unassembled WGS sequence"/>
</dbReference>
<name>H8Z9R5_NEMA1</name>
<dbReference type="SUPFAM" id="SSF50182">
    <property type="entry name" value="Sm-like ribonucleoproteins"/>
    <property type="match status" value="1"/>
</dbReference>
<dbReference type="STRING" id="944018.H8Z9R5"/>
<evidence type="ECO:0000259" key="1">
    <source>
        <dbReference type="SMART" id="SM01271"/>
    </source>
</evidence>
<gene>
    <name evidence="2" type="ORF">NERG_00336</name>
</gene>
<proteinExistence type="predicted"/>
<evidence type="ECO:0000313" key="2">
    <source>
        <dbReference type="EMBL" id="EHY66696.1"/>
    </source>
</evidence>
<reference evidence="2" key="1">
    <citation type="submission" date="2011-03" db="EMBL/GenBank/DDBJ databases">
        <title>The Genome Sequence of Nematocida sp1 strain ERTm2.</title>
        <authorList>
            <consortium name="The Broad Institute Genome Sequencing Platform"/>
            <consortium name="The Broad Institute Genome Sequencing Center for Infectious Disease"/>
            <person name="Cuomo C."/>
            <person name="Troemel E."/>
            <person name="Young S.K."/>
            <person name="Zeng Q."/>
            <person name="Gargeya S."/>
            <person name="Fitzgerald M."/>
            <person name="Haas B."/>
            <person name="Abouelleil A."/>
            <person name="Alvarado L."/>
            <person name="Arachchi H.M."/>
            <person name="Berlin A."/>
            <person name="Brown A."/>
            <person name="Chapman S.B."/>
            <person name="Chen Z."/>
            <person name="Dunbar C."/>
            <person name="Freedman E."/>
            <person name="Gearin G."/>
            <person name="Gellesch M."/>
            <person name="Goldberg J."/>
            <person name="Griggs A."/>
            <person name="Gujja S."/>
            <person name="Heilman E.R."/>
            <person name="Heiman D."/>
            <person name="Howarth C."/>
            <person name="Larson L."/>
            <person name="Lui A."/>
            <person name="MacDonald P.J.P."/>
            <person name="Mehta T."/>
            <person name="Montmayeur A."/>
            <person name="Murphy C."/>
            <person name="Neiman D."/>
            <person name="Pearson M."/>
            <person name="Priest M."/>
            <person name="Roberts A."/>
            <person name="Saif S."/>
            <person name="Shea T."/>
            <person name="Shenoy N."/>
            <person name="Sisk P."/>
            <person name="Stolte C."/>
            <person name="Sykes S."/>
            <person name="White J."/>
            <person name="Yandava C."/>
            <person name="Wortman J."/>
            <person name="Nusbaum C."/>
            <person name="Birren B."/>
        </authorList>
    </citation>
    <scope>NUCLEOTIDE SEQUENCE</scope>
    <source>
        <strain evidence="2">ERTm2</strain>
    </source>
</reference>
<dbReference type="Pfam" id="PF12701">
    <property type="entry name" value="LSM14"/>
    <property type="match status" value="1"/>
</dbReference>
<dbReference type="InterPro" id="IPR025609">
    <property type="entry name" value="Lsm14-like_N"/>
</dbReference>
<dbReference type="HOGENOM" id="CLU_1372549_0_0_1"/>
<organism evidence="2">
    <name type="scientific">Nematocida ausubeli (strain ATCC PRA-371 / ERTm2)</name>
    <name type="common">Nematode killer fungus</name>
    <dbReference type="NCBI Taxonomy" id="1913371"/>
    <lineage>
        <taxon>Eukaryota</taxon>
        <taxon>Fungi</taxon>
        <taxon>Fungi incertae sedis</taxon>
        <taxon>Microsporidia</taxon>
        <taxon>Nematocida</taxon>
    </lineage>
</organism>